<reference evidence="2 3" key="1">
    <citation type="journal article" date="2019" name="Sci. Rep.">
        <title>A high-quality genome of Eragrostis curvula grass provides insights into Poaceae evolution and supports new strategies to enhance forage quality.</title>
        <authorList>
            <person name="Carballo J."/>
            <person name="Santos B.A.C.M."/>
            <person name="Zappacosta D."/>
            <person name="Garbus I."/>
            <person name="Selva J.P."/>
            <person name="Gallo C.A."/>
            <person name="Diaz A."/>
            <person name="Albertini E."/>
            <person name="Caccamo M."/>
            <person name="Echenique V."/>
        </authorList>
    </citation>
    <scope>NUCLEOTIDE SEQUENCE [LARGE SCALE GENOMIC DNA]</scope>
    <source>
        <strain evidence="3">cv. Victoria</strain>
        <tissue evidence="2">Leaf</tissue>
    </source>
</reference>
<name>A0A5J9SWZ5_9POAL</name>
<proteinExistence type="predicted"/>
<comment type="caution">
    <text evidence="2">The sequence shown here is derived from an EMBL/GenBank/DDBJ whole genome shotgun (WGS) entry which is preliminary data.</text>
</comment>
<evidence type="ECO:0000313" key="2">
    <source>
        <dbReference type="EMBL" id="TVU03492.1"/>
    </source>
</evidence>
<evidence type="ECO:0000313" key="3">
    <source>
        <dbReference type="Proteomes" id="UP000324897"/>
    </source>
</evidence>
<dbReference type="Gramene" id="TVU03492">
    <property type="protein sequence ID" value="TVU03492"/>
    <property type="gene ID" value="EJB05_50966"/>
</dbReference>
<accession>A0A5J9SWZ5</accession>
<gene>
    <name evidence="2" type="ORF">EJB05_50966</name>
</gene>
<dbReference type="Proteomes" id="UP000324897">
    <property type="component" value="Unassembled WGS sequence"/>
</dbReference>
<protein>
    <submittedName>
        <fullName evidence="2">Uncharacterized protein</fullName>
    </submittedName>
</protein>
<sequence>MTTAPCPGSASTPDAILLLVPQSIRQDLTGNDQERYTIVNCRRSTSSRSNPSISFSAILLLVPQSIRQDLTGNDQERYTTVNCRRSTSSRSNPSISFSERTKDEVTKNAKAKGI</sequence>
<feature type="region of interest" description="Disordered" evidence="1">
    <location>
        <begin position="82"/>
        <end position="114"/>
    </location>
</feature>
<dbReference type="AlphaFoldDB" id="A0A5J9SWZ5"/>
<organism evidence="2 3">
    <name type="scientific">Eragrostis curvula</name>
    <name type="common">weeping love grass</name>
    <dbReference type="NCBI Taxonomy" id="38414"/>
    <lineage>
        <taxon>Eukaryota</taxon>
        <taxon>Viridiplantae</taxon>
        <taxon>Streptophyta</taxon>
        <taxon>Embryophyta</taxon>
        <taxon>Tracheophyta</taxon>
        <taxon>Spermatophyta</taxon>
        <taxon>Magnoliopsida</taxon>
        <taxon>Liliopsida</taxon>
        <taxon>Poales</taxon>
        <taxon>Poaceae</taxon>
        <taxon>PACMAD clade</taxon>
        <taxon>Chloridoideae</taxon>
        <taxon>Eragrostideae</taxon>
        <taxon>Eragrostidinae</taxon>
        <taxon>Eragrostis</taxon>
    </lineage>
</organism>
<evidence type="ECO:0000256" key="1">
    <source>
        <dbReference type="SAM" id="MobiDB-lite"/>
    </source>
</evidence>
<dbReference type="EMBL" id="RWGY01000173">
    <property type="protein sequence ID" value="TVU03492.1"/>
    <property type="molecule type" value="Genomic_DNA"/>
</dbReference>
<keyword evidence="3" id="KW-1185">Reference proteome</keyword>
<feature type="compositionally biased region" description="Low complexity" evidence="1">
    <location>
        <begin position="84"/>
        <end position="98"/>
    </location>
</feature>